<evidence type="ECO:0000313" key="2">
    <source>
        <dbReference type="EMBL" id="AXV05156.1"/>
    </source>
</evidence>
<dbReference type="SMART" id="SM00347">
    <property type="entry name" value="HTH_MARR"/>
    <property type="match status" value="1"/>
</dbReference>
<proteinExistence type="predicted"/>
<dbReference type="OrthoDB" id="8635520at2"/>
<keyword evidence="3" id="KW-1185">Reference proteome</keyword>
<dbReference type="InterPro" id="IPR039422">
    <property type="entry name" value="MarR/SlyA-like"/>
</dbReference>
<feature type="domain" description="HTH marR-type" evidence="1">
    <location>
        <begin position="19"/>
        <end position="151"/>
    </location>
</feature>
<accession>A0A346XSF9</accession>
<dbReference type="SUPFAM" id="SSF46785">
    <property type="entry name" value="Winged helix' DNA-binding domain"/>
    <property type="match status" value="1"/>
</dbReference>
<dbReference type="AlphaFoldDB" id="A0A346XSF9"/>
<sequence>MSNTTTEPRWLTADEQVSWRAFVTAMTMLSRQLNAEMLSAHDLSMDDYAILAMLSEAPEGRLRFGELADVLRVAKAHITYRFRRLEERGLVERQACATDARGAYAALTADGRSRIEAAAPTHVESVRQHLLDHLTPEQLRVMGEAMTAVVEAECAETPHRH</sequence>
<dbReference type="PANTHER" id="PTHR33164:SF99">
    <property type="entry name" value="MARR FAMILY REGULATORY PROTEIN"/>
    <property type="match status" value="1"/>
</dbReference>
<dbReference type="InterPro" id="IPR036388">
    <property type="entry name" value="WH-like_DNA-bd_sf"/>
</dbReference>
<protein>
    <submittedName>
        <fullName evidence="2">Transcriptional regulator, MarR family</fullName>
    </submittedName>
</protein>
<gene>
    <name evidence="2" type="ORF">DVS28_a0449</name>
</gene>
<dbReference type="GO" id="GO:0003700">
    <property type="term" value="F:DNA-binding transcription factor activity"/>
    <property type="evidence" value="ECO:0007669"/>
    <property type="project" value="InterPro"/>
</dbReference>
<dbReference type="PANTHER" id="PTHR33164">
    <property type="entry name" value="TRANSCRIPTIONAL REGULATOR, MARR FAMILY"/>
    <property type="match status" value="1"/>
</dbReference>
<dbReference type="EMBL" id="CP031165">
    <property type="protein sequence ID" value="AXV05156.1"/>
    <property type="molecule type" value="Genomic_DNA"/>
</dbReference>
<name>A0A346XSF9_9ACTN</name>
<dbReference type="Proteomes" id="UP000264006">
    <property type="component" value="Chromosome"/>
</dbReference>
<dbReference type="InterPro" id="IPR036390">
    <property type="entry name" value="WH_DNA-bd_sf"/>
</dbReference>
<dbReference type="CDD" id="cd00090">
    <property type="entry name" value="HTH_ARSR"/>
    <property type="match status" value="1"/>
</dbReference>
<dbReference type="InterPro" id="IPR011991">
    <property type="entry name" value="ArsR-like_HTH"/>
</dbReference>
<dbReference type="PROSITE" id="PS50995">
    <property type="entry name" value="HTH_MARR_2"/>
    <property type="match status" value="1"/>
</dbReference>
<dbReference type="RefSeq" id="WP_114590004.1">
    <property type="nucleotide sequence ID" value="NZ_CAXIBR010000054.1"/>
</dbReference>
<dbReference type="InterPro" id="IPR000835">
    <property type="entry name" value="HTH_MarR-typ"/>
</dbReference>
<dbReference type="Pfam" id="PF01047">
    <property type="entry name" value="MarR"/>
    <property type="match status" value="1"/>
</dbReference>
<dbReference type="KEGG" id="euz:DVS28_a0449"/>
<evidence type="ECO:0000259" key="1">
    <source>
        <dbReference type="PROSITE" id="PS50995"/>
    </source>
</evidence>
<reference evidence="2 3" key="1">
    <citation type="submission" date="2018-09" db="EMBL/GenBank/DDBJ databases">
        <title>Complete genome sequence of Euzebya sp. DY32-46 isolated from seawater of Pacific Ocean.</title>
        <authorList>
            <person name="Xu L."/>
            <person name="Wu Y.-H."/>
            <person name="Xu X.-W."/>
        </authorList>
    </citation>
    <scope>NUCLEOTIDE SEQUENCE [LARGE SCALE GENOMIC DNA]</scope>
    <source>
        <strain evidence="2 3">DY32-46</strain>
    </source>
</reference>
<dbReference type="GO" id="GO:0006950">
    <property type="term" value="P:response to stress"/>
    <property type="evidence" value="ECO:0007669"/>
    <property type="project" value="TreeGrafter"/>
</dbReference>
<evidence type="ECO:0000313" key="3">
    <source>
        <dbReference type="Proteomes" id="UP000264006"/>
    </source>
</evidence>
<dbReference type="Gene3D" id="1.10.10.10">
    <property type="entry name" value="Winged helix-like DNA-binding domain superfamily/Winged helix DNA-binding domain"/>
    <property type="match status" value="1"/>
</dbReference>
<organism evidence="2 3">
    <name type="scientific">Euzebya pacifica</name>
    <dbReference type="NCBI Taxonomy" id="1608957"/>
    <lineage>
        <taxon>Bacteria</taxon>
        <taxon>Bacillati</taxon>
        <taxon>Actinomycetota</taxon>
        <taxon>Nitriliruptoria</taxon>
        <taxon>Euzebyales</taxon>
    </lineage>
</organism>